<keyword evidence="3" id="KW-0540">Nuclease</keyword>
<dbReference type="InterPro" id="IPR018061">
    <property type="entry name" value="Retropepsins"/>
</dbReference>
<keyword evidence="7" id="KW-0863">Zinc-finger</keyword>
<dbReference type="SMART" id="SM00343">
    <property type="entry name" value="ZnF_C2HC"/>
    <property type="match status" value="3"/>
</dbReference>
<keyword evidence="6" id="KW-0695">RNA-directed DNA polymerase</keyword>
<dbReference type="InterPro" id="IPR021109">
    <property type="entry name" value="Peptidase_aspartic_dom_sf"/>
</dbReference>
<feature type="region of interest" description="Disordered" evidence="8">
    <location>
        <begin position="348"/>
        <end position="375"/>
    </location>
</feature>
<evidence type="ECO:0000256" key="5">
    <source>
        <dbReference type="ARBA" id="ARBA00022801"/>
    </source>
</evidence>
<dbReference type="Gene3D" id="3.30.420.10">
    <property type="entry name" value="Ribonuclease H-like superfamily/Ribonuclease H"/>
    <property type="match status" value="1"/>
</dbReference>
<keyword evidence="2" id="KW-0548">Nucleotidyltransferase</keyword>
<evidence type="ECO:0000256" key="4">
    <source>
        <dbReference type="ARBA" id="ARBA00022759"/>
    </source>
</evidence>
<dbReference type="InterPro" id="IPR008042">
    <property type="entry name" value="Retrotrans_Pao"/>
</dbReference>
<feature type="compositionally biased region" description="Basic and acidic residues" evidence="8">
    <location>
        <begin position="204"/>
        <end position="260"/>
    </location>
</feature>
<name>A0A7J6RZ21_PEROL</name>
<dbReference type="PROSITE" id="PS50158">
    <property type="entry name" value="ZF_CCHC"/>
    <property type="match status" value="1"/>
</dbReference>
<gene>
    <name evidence="10" type="ORF">FOZ62_012480</name>
</gene>
<evidence type="ECO:0000256" key="6">
    <source>
        <dbReference type="ARBA" id="ARBA00022918"/>
    </source>
</evidence>
<dbReference type="SUPFAM" id="SSF57756">
    <property type="entry name" value="Retrovirus zinc finger-like domains"/>
    <property type="match status" value="1"/>
</dbReference>
<dbReference type="PANTHER" id="PTHR37984">
    <property type="entry name" value="PROTEIN CBG26694"/>
    <property type="match status" value="1"/>
</dbReference>
<evidence type="ECO:0000256" key="3">
    <source>
        <dbReference type="ARBA" id="ARBA00022722"/>
    </source>
</evidence>
<feature type="region of interest" description="Disordered" evidence="8">
    <location>
        <begin position="190"/>
        <end position="263"/>
    </location>
</feature>
<keyword evidence="4" id="KW-0255">Endonuclease</keyword>
<organism evidence="10 11">
    <name type="scientific">Perkinsus olseni</name>
    <name type="common">Perkinsus atlanticus</name>
    <dbReference type="NCBI Taxonomy" id="32597"/>
    <lineage>
        <taxon>Eukaryota</taxon>
        <taxon>Sar</taxon>
        <taxon>Alveolata</taxon>
        <taxon>Perkinsozoa</taxon>
        <taxon>Perkinsea</taxon>
        <taxon>Perkinsida</taxon>
        <taxon>Perkinsidae</taxon>
        <taxon>Perkinsus</taxon>
    </lineage>
</organism>
<dbReference type="InterPro" id="IPR043502">
    <property type="entry name" value="DNA/RNA_pol_sf"/>
</dbReference>
<dbReference type="InterPro" id="IPR036875">
    <property type="entry name" value="Znf_CCHC_sf"/>
</dbReference>
<feature type="domain" description="CCHC-type" evidence="9">
    <location>
        <begin position="282"/>
        <end position="297"/>
    </location>
</feature>
<sequence>MKEFDTAEQLAIKLKPQQRFQGEQDRRSGTTWLEEMEKKTEGHPEVIKYLWLKHHSEPRVWDRVTNKQVCPSHCYESYAYCLRIIKGRYRQKYDTDEHLQKAESQFNNCTQGRDTVPEFIDRLEVLANELCHLGAAPLEYTLKWRLFTGLSDDKVRDKVDNYVAKSSYSYERFRNKVLSQAQRREQLGKVFYSDGRNHNNNSSSRRESSDFRRDSYKNVGYKEKYGRRNDNDRYRSGSKNRDRDFDRRSSSLHSLSRESEMSDNGYQSRYLMSIGKDLVGIKCYRCMGKGHSARRCKAPEPANLDRRCKRCGNPNHTIDNCKTELNNAVCNRCNITGHLAYTCRSRPLDSGHEGSITRRPPTPTAKINGDKASGSSRVNMVSNIRDYISDSKGDPRLKDPSVPMVIGEVRLQGKPTTALFDTGAEVSLITCSWLKEFAPRVRFEDDMIPRITTADGNRMEILGSVMLTVATDNIEIVDRFIVTSDDLTVPLLLGCTTMSKLNTSIVITTNGMNIVTNIVDPPKIPKRVRFSGKVDHIPPRATSPTRATGPPRATAELVGNSLGMEYQVYQINRLIQESGIKGERLTVEQYSDPQSPWQLLTYSDTVDMEEGCSQNAEVFVVAPGEGTTSEQQETTATGTPHKMEMYQRGQRLEEKDEDLDDEVPAKDDRPPWEVIERRWVSDDTAVLGRPLVKVPWVSKERPPFNFRTAARRGMSSLKRLTPGQYEQFEKALKVYVDKGFCDMVKDNSEDGYAQPPTATECQRVWEKLTDKGALRGTIVTMPRHFTPSHMVFREEHVTTPCRIVLDYREMNRYCFKGGKSQNDLLGVLLHVRGFKYVIGSDISKAFCQMVSSLEDLPYSCYTCIGPYTVLWYRVSFGSTAAPNMLEASSHDVTQEIADIVGSLPPVRCSTVEASKLDDHKVFKALLRPTVEAVKYVKKGPMVPRELVFEKFVDDFFFCGDSREEVGLCRNFVCYMFKGHGFVTDPLKDLVAAHGGMVGDGGKPDGHVLGYLLVLATDGLRALFSGNEPGSKVTKRAACAILSSLYDPMGLFLEIDIAGRFLWRDICKSCKEWSTLLDGSSVQRLKDWVAEVKKVTAEDSVQRYIDLGNEALLVCTDASAEAWGVDVRCTGEFVKYRLAARGGLYPSGQTSWSIPRKELVALHRGLQFIRSISGYLPVKTVHGPHPVEPQPLTPVYTPKQVTLLCDSEITVYRLRRPANDKKLPAPERRRLAEVREMCKELDVIVRHVPTQLNLADSISRGNYGTTKSIKHHEVLASLSSSSVVYDYRETSEERKAEVSGIDSEGLRGVMVVNSDGINVPDLDGLESEGYEELGELEKYARPDGRVGEGLLNDEEFTTCVRRCVLRCQVSDEDLRQFREYLLKRLKRSELGIRAKVLQRLSKICYVDNDGLIHRHPSSEDEGIREQGRGVVYLGQSDFSEKFVRLMAVVYHYIYTHLGSRRVCRKLKMKYYRKGMDRLVKKTVASCIPCLRARTARMLDYVNSQVQQLVVGGLWQVVGADLAGPYNEGPEVNGEVDKYLLLVHDHVSGFTCVRPLKDCRPKTVALGLHSIFCEHRSPRVLLTDNDRVHFIRKDVKVTLAKHGVKYYTLPGYSQYLSFWERPHKDFVEMTRAVRSAGSATVDKGLYIEDYMLAVRAYNVTPRIWCNVSPAELHFTYGVRLPGERGELIDSVDWDSLKLKYMDTDVVQFVRENLPVLESARENTVISLAEYMDCWRLKQEANFERMAIDGQRDYSPKLYDVVFVSKSPDVRIGHHLDVIWLGPYTISSLKGTATVGVAKGILLPYFGGVEESEDGERLV</sequence>
<feature type="region of interest" description="Disordered" evidence="8">
    <location>
        <begin position="649"/>
        <end position="668"/>
    </location>
</feature>
<feature type="non-terminal residue" evidence="10">
    <location>
        <position position="1816"/>
    </location>
</feature>
<evidence type="ECO:0000259" key="9">
    <source>
        <dbReference type="PROSITE" id="PS50158"/>
    </source>
</evidence>
<dbReference type="InterPro" id="IPR012337">
    <property type="entry name" value="RNaseH-like_sf"/>
</dbReference>
<keyword evidence="7" id="KW-0479">Metal-binding</keyword>
<dbReference type="Pfam" id="PF05380">
    <property type="entry name" value="Peptidase_A17"/>
    <property type="match status" value="1"/>
</dbReference>
<dbReference type="GO" id="GO:0004190">
    <property type="term" value="F:aspartic-type endopeptidase activity"/>
    <property type="evidence" value="ECO:0007669"/>
    <property type="project" value="InterPro"/>
</dbReference>
<dbReference type="PANTHER" id="PTHR37984:SF5">
    <property type="entry name" value="PROTEIN NYNRIN-LIKE"/>
    <property type="match status" value="1"/>
</dbReference>
<accession>A0A7J6RZ21</accession>
<dbReference type="EMBL" id="JABANM010018763">
    <property type="protein sequence ID" value="KAF4725586.1"/>
    <property type="molecule type" value="Genomic_DNA"/>
</dbReference>
<dbReference type="GO" id="GO:0004519">
    <property type="term" value="F:endonuclease activity"/>
    <property type="evidence" value="ECO:0007669"/>
    <property type="project" value="UniProtKB-KW"/>
</dbReference>
<dbReference type="SUPFAM" id="SSF56672">
    <property type="entry name" value="DNA/RNA polymerases"/>
    <property type="match status" value="1"/>
</dbReference>
<dbReference type="InterPro" id="IPR036397">
    <property type="entry name" value="RNaseH_sf"/>
</dbReference>
<keyword evidence="1" id="KW-0808">Transferase</keyword>
<dbReference type="InterPro" id="IPR001969">
    <property type="entry name" value="Aspartic_peptidase_AS"/>
</dbReference>
<proteinExistence type="predicted"/>
<dbReference type="Pfam" id="PF17921">
    <property type="entry name" value="Integrase_H2C2"/>
    <property type="match status" value="1"/>
</dbReference>
<dbReference type="GO" id="GO:0006508">
    <property type="term" value="P:proteolysis"/>
    <property type="evidence" value="ECO:0007669"/>
    <property type="project" value="InterPro"/>
</dbReference>
<dbReference type="InterPro" id="IPR050951">
    <property type="entry name" value="Retrovirus_Pol_polyprotein"/>
</dbReference>
<dbReference type="SUPFAM" id="SSF53098">
    <property type="entry name" value="Ribonuclease H-like"/>
    <property type="match status" value="1"/>
</dbReference>
<evidence type="ECO:0000313" key="10">
    <source>
        <dbReference type="EMBL" id="KAF4725586.1"/>
    </source>
</evidence>
<reference evidence="10 11" key="1">
    <citation type="submission" date="2020-04" db="EMBL/GenBank/DDBJ databases">
        <title>Perkinsus olseni comparative genomics.</title>
        <authorList>
            <person name="Bogema D.R."/>
        </authorList>
    </citation>
    <scope>NUCLEOTIDE SEQUENCE [LARGE SCALE GENOMIC DNA]</scope>
    <source>
        <strain evidence="10">ATCC PRA-205</strain>
    </source>
</reference>
<keyword evidence="7" id="KW-0862">Zinc</keyword>
<dbReference type="CDD" id="cd00303">
    <property type="entry name" value="retropepsin_like"/>
    <property type="match status" value="1"/>
</dbReference>
<comment type="caution">
    <text evidence="10">The sequence shown here is derived from an EMBL/GenBank/DDBJ whole genome shotgun (WGS) entry which is preliminary data.</text>
</comment>
<evidence type="ECO:0000313" key="11">
    <source>
        <dbReference type="Proteomes" id="UP000574390"/>
    </source>
</evidence>
<dbReference type="SUPFAM" id="SSF50630">
    <property type="entry name" value="Acid proteases"/>
    <property type="match status" value="1"/>
</dbReference>
<dbReference type="InterPro" id="IPR001878">
    <property type="entry name" value="Znf_CCHC"/>
</dbReference>
<dbReference type="GO" id="GO:0003964">
    <property type="term" value="F:RNA-directed DNA polymerase activity"/>
    <property type="evidence" value="ECO:0007669"/>
    <property type="project" value="UniProtKB-KW"/>
</dbReference>
<evidence type="ECO:0000256" key="1">
    <source>
        <dbReference type="ARBA" id="ARBA00022679"/>
    </source>
</evidence>
<keyword evidence="5" id="KW-0378">Hydrolase</keyword>
<evidence type="ECO:0000256" key="2">
    <source>
        <dbReference type="ARBA" id="ARBA00022695"/>
    </source>
</evidence>
<dbReference type="GO" id="GO:0008270">
    <property type="term" value="F:zinc ion binding"/>
    <property type="evidence" value="ECO:0007669"/>
    <property type="project" value="UniProtKB-KW"/>
</dbReference>
<protein>
    <recommendedName>
        <fullName evidence="9">CCHC-type domain-containing protein</fullName>
    </recommendedName>
</protein>
<dbReference type="Proteomes" id="UP000574390">
    <property type="component" value="Unassembled WGS sequence"/>
</dbReference>
<dbReference type="PROSITE" id="PS00141">
    <property type="entry name" value="ASP_PROTEASE"/>
    <property type="match status" value="1"/>
</dbReference>
<dbReference type="Gene3D" id="2.40.70.10">
    <property type="entry name" value="Acid Proteases"/>
    <property type="match status" value="1"/>
</dbReference>
<dbReference type="Pfam" id="PF00077">
    <property type="entry name" value="RVP"/>
    <property type="match status" value="1"/>
</dbReference>
<dbReference type="InterPro" id="IPR041588">
    <property type="entry name" value="Integrase_H2C2"/>
</dbReference>
<evidence type="ECO:0000256" key="7">
    <source>
        <dbReference type="PROSITE-ProRule" id="PRU00047"/>
    </source>
</evidence>
<dbReference type="Gene3D" id="4.10.60.10">
    <property type="entry name" value="Zinc finger, CCHC-type"/>
    <property type="match status" value="1"/>
</dbReference>
<dbReference type="GO" id="GO:0003676">
    <property type="term" value="F:nucleic acid binding"/>
    <property type="evidence" value="ECO:0007669"/>
    <property type="project" value="InterPro"/>
</dbReference>
<evidence type="ECO:0000256" key="8">
    <source>
        <dbReference type="SAM" id="MobiDB-lite"/>
    </source>
</evidence>